<protein>
    <submittedName>
        <fullName evidence="1">Uncharacterized protein</fullName>
    </submittedName>
</protein>
<dbReference type="EMBL" id="GIFC01002978">
    <property type="protein sequence ID" value="MXU85061.1"/>
    <property type="molecule type" value="Transcribed_RNA"/>
</dbReference>
<sequence length="84" mass="9092">MSSTLLLSAACSLASKSSFSFLRLESRTKFLSLAAWRALRTLSYAALASLSVRISRALESSWNSSAALGLSGFLSGWHVRAFFL</sequence>
<reference evidence="1" key="1">
    <citation type="submission" date="2019-12" db="EMBL/GenBank/DDBJ databases">
        <title>An insight into the sialome of adult female Ixodes ricinus ticks feeding for 6 days.</title>
        <authorList>
            <person name="Perner J."/>
            <person name="Ribeiro J.M.C."/>
        </authorList>
    </citation>
    <scope>NUCLEOTIDE SEQUENCE</scope>
    <source>
        <strain evidence="1">Semi-engorged</strain>
        <tissue evidence="1">Salivary glands</tissue>
    </source>
</reference>
<organism evidence="1">
    <name type="scientific">Ixodes ricinus</name>
    <name type="common">Common tick</name>
    <name type="synonym">Acarus ricinus</name>
    <dbReference type="NCBI Taxonomy" id="34613"/>
    <lineage>
        <taxon>Eukaryota</taxon>
        <taxon>Metazoa</taxon>
        <taxon>Ecdysozoa</taxon>
        <taxon>Arthropoda</taxon>
        <taxon>Chelicerata</taxon>
        <taxon>Arachnida</taxon>
        <taxon>Acari</taxon>
        <taxon>Parasitiformes</taxon>
        <taxon>Ixodida</taxon>
        <taxon>Ixodoidea</taxon>
        <taxon>Ixodidae</taxon>
        <taxon>Ixodinae</taxon>
        <taxon>Ixodes</taxon>
    </lineage>
</organism>
<proteinExistence type="predicted"/>
<evidence type="ECO:0000313" key="1">
    <source>
        <dbReference type="EMBL" id="MXU85061.1"/>
    </source>
</evidence>
<accession>A0A6B0U3W4</accession>
<dbReference type="AlphaFoldDB" id="A0A6B0U3W4"/>
<name>A0A6B0U3W4_IXORI</name>